<dbReference type="InterPro" id="IPR023214">
    <property type="entry name" value="HAD_sf"/>
</dbReference>
<evidence type="ECO:0000256" key="2">
    <source>
        <dbReference type="ARBA" id="ARBA00022723"/>
    </source>
</evidence>
<keyword evidence="3" id="KW-0378">Hydrolase</keyword>
<dbReference type="PANTHER" id="PTHR47267">
    <property type="match status" value="1"/>
</dbReference>
<evidence type="ECO:0000256" key="1">
    <source>
        <dbReference type="ARBA" id="ARBA00001946"/>
    </source>
</evidence>
<gene>
    <name evidence="6" type="ORF">FHR95_000683</name>
</gene>
<dbReference type="GO" id="GO:0016791">
    <property type="term" value="F:phosphatase activity"/>
    <property type="evidence" value="ECO:0007669"/>
    <property type="project" value="UniProtKB-ARBA"/>
</dbReference>
<accession>A0A7W5DIN6</accession>
<keyword evidence="4" id="KW-0460">Magnesium</keyword>
<comment type="similarity">
    <text evidence="5">Belongs to the HAD-like hydrolase superfamily. Cof family.</text>
</comment>
<dbReference type="Gene3D" id="3.30.1240.10">
    <property type="match status" value="1"/>
</dbReference>
<dbReference type="RefSeq" id="WP_183313341.1">
    <property type="nucleotide sequence ID" value="NZ_JACHXQ010000001.1"/>
</dbReference>
<evidence type="ECO:0008006" key="8">
    <source>
        <dbReference type="Google" id="ProtNLM"/>
    </source>
</evidence>
<dbReference type="InterPro" id="IPR006379">
    <property type="entry name" value="HAD-SF_hydro_IIB"/>
</dbReference>
<protein>
    <recommendedName>
        <fullName evidence="8">Cof-type HAD-IIB family hydrolase</fullName>
    </recommendedName>
</protein>
<organism evidence="6 7">
    <name type="scientific">Halomonas fontilapidosi</name>
    <dbReference type="NCBI Taxonomy" id="616675"/>
    <lineage>
        <taxon>Bacteria</taxon>
        <taxon>Pseudomonadati</taxon>
        <taxon>Pseudomonadota</taxon>
        <taxon>Gammaproteobacteria</taxon>
        <taxon>Oceanospirillales</taxon>
        <taxon>Halomonadaceae</taxon>
        <taxon>Halomonas</taxon>
    </lineage>
</organism>
<comment type="caution">
    <text evidence="6">The sequence shown here is derived from an EMBL/GenBank/DDBJ whole genome shotgun (WGS) entry which is preliminary data.</text>
</comment>
<evidence type="ECO:0000256" key="3">
    <source>
        <dbReference type="ARBA" id="ARBA00022801"/>
    </source>
</evidence>
<dbReference type="SFLD" id="SFLDS00003">
    <property type="entry name" value="Haloacid_Dehalogenase"/>
    <property type="match status" value="1"/>
</dbReference>
<proteinExistence type="inferred from homology"/>
<dbReference type="InterPro" id="IPR036412">
    <property type="entry name" value="HAD-like_sf"/>
</dbReference>
<reference evidence="6 7" key="1">
    <citation type="submission" date="2020-08" db="EMBL/GenBank/DDBJ databases">
        <title>Genomic Encyclopedia of Type Strains, Phase III (KMG-III): the genomes of soil and plant-associated and newly described type strains.</title>
        <authorList>
            <person name="Whitman W."/>
        </authorList>
    </citation>
    <scope>NUCLEOTIDE SEQUENCE [LARGE SCALE GENOMIC DNA]</scope>
    <source>
        <strain evidence="6 7">CECT 7341</strain>
    </source>
</reference>
<comment type="cofactor">
    <cofactor evidence="1">
        <name>Mg(2+)</name>
        <dbReference type="ChEBI" id="CHEBI:18420"/>
    </cofactor>
</comment>
<dbReference type="SFLD" id="SFLDG01140">
    <property type="entry name" value="C2.B:_Phosphomannomutase_and_P"/>
    <property type="match status" value="1"/>
</dbReference>
<dbReference type="AlphaFoldDB" id="A0A7W5DIN6"/>
<dbReference type="NCBIfam" id="TIGR01484">
    <property type="entry name" value="HAD-SF-IIB"/>
    <property type="match status" value="1"/>
</dbReference>
<dbReference type="CDD" id="cd07516">
    <property type="entry name" value="HAD_Pase"/>
    <property type="match status" value="1"/>
</dbReference>
<dbReference type="Gene3D" id="3.40.50.1000">
    <property type="entry name" value="HAD superfamily/HAD-like"/>
    <property type="match status" value="1"/>
</dbReference>
<dbReference type="GO" id="GO:0000287">
    <property type="term" value="F:magnesium ion binding"/>
    <property type="evidence" value="ECO:0007669"/>
    <property type="project" value="UniProtKB-ARBA"/>
</dbReference>
<dbReference type="Proteomes" id="UP000563050">
    <property type="component" value="Unassembled WGS sequence"/>
</dbReference>
<sequence>MTPRLIVTDLDGTLLGADHDLHPTTIDTLRALAGQGHHLAFASGRHFQDMQRFRERLGIPVHVISTNGAYLHDTEGRLITARHLEASLARQLIALPRPAEVRLNLYHEHEWLIDAEAPGLLALHAHTGFGYRVADPEELDGEGVGKVLYIGEPDAVRRLEATIRARHGERLHLTWSLATSLEIMAEGVNKGTALAALLERLGLGPEACLAFGDNLNDTEMLALAGEAHVMANAHPELADRVPGARRIGHHDERAVAATLRERFGVSTT</sequence>
<evidence type="ECO:0000313" key="6">
    <source>
        <dbReference type="EMBL" id="MBB3183159.1"/>
    </source>
</evidence>
<dbReference type="EMBL" id="JACHXQ010000001">
    <property type="protein sequence ID" value="MBB3183159.1"/>
    <property type="molecule type" value="Genomic_DNA"/>
</dbReference>
<dbReference type="NCBIfam" id="TIGR00099">
    <property type="entry name" value="Cof-subfamily"/>
    <property type="match status" value="1"/>
</dbReference>
<name>A0A7W5DIN6_9GAMM</name>
<evidence type="ECO:0000256" key="4">
    <source>
        <dbReference type="ARBA" id="ARBA00022842"/>
    </source>
</evidence>
<dbReference type="Pfam" id="PF08282">
    <property type="entry name" value="Hydrolase_3"/>
    <property type="match status" value="1"/>
</dbReference>
<dbReference type="SUPFAM" id="SSF56784">
    <property type="entry name" value="HAD-like"/>
    <property type="match status" value="1"/>
</dbReference>
<keyword evidence="7" id="KW-1185">Reference proteome</keyword>
<evidence type="ECO:0000313" key="7">
    <source>
        <dbReference type="Proteomes" id="UP000563050"/>
    </source>
</evidence>
<keyword evidence="2" id="KW-0479">Metal-binding</keyword>
<evidence type="ECO:0000256" key="5">
    <source>
        <dbReference type="ARBA" id="ARBA00034778"/>
    </source>
</evidence>
<dbReference type="PANTHER" id="PTHR47267:SF2">
    <property type="entry name" value="HMP-PP PHOSPHATASE"/>
    <property type="match status" value="1"/>
</dbReference>
<dbReference type="InterPro" id="IPR000150">
    <property type="entry name" value="Cof"/>
</dbReference>